<evidence type="ECO:0008006" key="4">
    <source>
        <dbReference type="Google" id="ProtNLM"/>
    </source>
</evidence>
<keyword evidence="1" id="KW-0175">Coiled coil</keyword>
<feature type="coiled-coil region" evidence="1">
    <location>
        <begin position="33"/>
        <end position="74"/>
    </location>
</feature>
<name>A0AAU9JKV3_9CILI</name>
<protein>
    <recommendedName>
        <fullName evidence="4">Synaptonemal complex protein 1</fullName>
    </recommendedName>
</protein>
<gene>
    <name evidence="2" type="ORF">BSTOLATCC_MIC42150</name>
</gene>
<organism evidence="2 3">
    <name type="scientific">Blepharisma stoltei</name>
    <dbReference type="NCBI Taxonomy" id="1481888"/>
    <lineage>
        <taxon>Eukaryota</taxon>
        <taxon>Sar</taxon>
        <taxon>Alveolata</taxon>
        <taxon>Ciliophora</taxon>
        <taxon>Postciliodesmatophora</taxon>
        <taxon>Heterotrichea</taxon>
        <taxon>Heterotrichida</taxon>
        <taxon>Blepharismidae</taxon>
        <taxon>Blepharisma</taxon>
    </lineage>
</organism>
<evidence type="ECO:0000256" key="1">
    <source>
        <dbReference type="SAM" id="Coils"/>
    </source>
</evidence>
<dbReference type="EMBL" id="CAJZBQ010000041">
    <property type="protein sequence ID" value="CAG9326890.1"/>
    <property type="molecule type" value="Genomic_DNA"/>
</dbReference>
<dbReference type="AlphaFoldDB" id="A0AAU9JKV3"/>
<accession>A0AAU9JKV3</accession>
<sequence>MCENGSFNRQTFGQFQLEKDSMMRINQYYIAQVSQMEIKISELKAHLQAKDSEIKYLSEKVQEYENNKQEKNKTTVGEASIDYEEQLLTISEENASLRNTLIYSEDVLSLKIQLDHALRMKDAFEEKYRDLLEKSLSNKIDSKFDQENEGLKAEIISLTNENSQILINLEHEKKNNLERSIEIADLKEKLSSKSEYIKQLEMKIETSDKSTVLELKFSDENYDDKASAVSQLISSPRREQKILPVSPTNQPKLLFFEELDKSIQAIPSCQSTKNSFISTNLRLSECMNTSFTSNENKLTFLLEKSTQRSRSIQPVPKLNVSTERIHSILSPKNSMESTTKRLRKTNEKIVITAPPVAEFCPNFLRNKKLDKSGKKENTPLRQKDLSKSFISKSPFLENMM</sequence>
<keyword evidence="3" id="KW-1185">Reference proteome</keyword>
<comment type="caution">
    <text evidence="2">The sequence shown here is derived from an EMBL/GenBank/DDBJ whole genome shotgun (WGS) entry which is preliminary data.</text>
</comment>
<reference evidence="2" key="1">
    <citation type="submission" date="2021-09" db="EMBL/GenBank/DDBJ databases">
        <authorList>
            <consortium name="AG Swart"/>
            <person name="Singh M."/>
            <person name="Singh A."/>
            <person name="Seah K."/>
            <person name="Emmerich C."/>
        </authorList>
    </citation>
    <scope>NUCLEOTIDE SEQUENCE</scope>
    <source>
        <strain evidence="2">ATCC30299</strain>
    </source>
</reference>
<evidence type="ECO:0000313" key="2">
    <source>
        <dbReference type="EMBL" id="CAG9326890.1"/>
    </source>
</evidence>
<evidence type="ECO:0000313" key="3">
    <source>
        <dbReference type="Proteomes" id="UP001162131"/>
    </source>
</evidence>
<dbReference type="Proteomes" id="UP001162131">
    <property type="component" value="Unassembled WGS sequence"/>
</dbReference>
<proteinExistence type="predicted"/>